<sequence>MTPVFSQGPAQVGLTTPGEWDCQLMYTLVVWQGVPSTLIPVPVSAQIMEDTQNLIDLQTMINAVAASWRRQWRRCYQRPLNLSSRLAIIPTPGRTQMSQMIPRRDNAQGNATKRARSPKCR</sequence>
<protein>
    <submittedName>
        <fullName evidence="2">Uncharacterized protein</fullName>
    </submittedName>
</protein>
<feature type="region of interest" description="Disordered" evidence="1">
    <location>
        <begin position="93"/>
        <end position="121"/>
    </location>
</feature>
<dbReference type="Proteomes" id="UP001295444">
    <property type="component" value="Chromosome 05"/>
</dbReference>
<dbReference type="EMBL" id="OW240916">
    <property type="protein sequence ID" value="CAH2293401.1"/>
    <property type="molecule type" value="Genomic_DNA"/>
</dbReference>
<dbReference type="AlphaFoldDB" id="A0AAD1W611"/>
<evidence type="ECO:0000313" key="3">
    <source>
        <dbReference type="Proteomes" id="UP001295444"/>
    </source>
</evidence>
<name>A0AAD1W611_PELCU</name>
<evidence type="ECO:0000256" key="1">
    <source>
        <dbReference type="SAM" id="MobiDB-lite"/>
    </source>
</evidence>
<proteinExistence type="predicted"/>
<keyword evidence="3" id="KW-1185">Reference proteome</keyword>
<accession>A0AAD1W611</accession>
<gene>
    <name evidence="2" type="ORF">PECUL_23A044459</name>
</gene>
<reference evidence="2" key="1">
    <citation type="submission" date="2022-03" db="EMBL/GenBank/DDBJ databases">
        <authorList>
            <person name="Alioto T."/>
            <person name="Alioto T."/>
            <person name="Gomez Garrido J."/>
        </authorList>
    </citation>
    <scope>NUCLEOTIDE SEQUENCE</scope>
</reference>
<organism evidence="2 3">
    <name type="scientific">Pelobates cultripes</name>
    <name type="common">Western spadefoot toad</name>
    <dbReference type="NCBI Taxonomy" id="61616"/>
    <lineage>
        <taxon>Eukaryota</taxon>
        <taxon>Metazoa</taxon>
        <taxon>Chordata</taxon>
        <taxon>Craniata</taxon>
        <taxon>Vertebrata</taxon>
        <taxon>Euteleostomi</taxon>
        <taxon>Amphibia</taxon>
        <taxon>Batrachia</taxon>
        <taxon>Anura</taxon>
        <taxon>Pelobatoidea</taxon>
        <taxon>Pelobatidae</taxon>
        <taxon>Pelobates</taxon>
    </lineage>
</organism>
<evidence type="ECO:0000313" key="2">
    <source>
        <dbReference type="EMBL" id="CAH2293401.1"/>
    </source>
</evidence>